<name>A0AA39GSE8_SARSR</name>
<organism evidence="8 9">
    <name type="scientific">Sarocladium strictum</name>
    <name type="common">Black bundle disease fungus</name>
    <name type="synonym">Acremonium strictum</name>
    <dbReference type="NCBI Taxonomy" id="5046"/>
    <lineage>
        <taxon>Eukaryota</taxon>
        <taxon>Fungi</taxon>
        <taxon>Dikarya</taxon>
        <taxon>Ascomycota</taxon>
        <taxon>Pezizomycotina</taxon>
        <taxon>Sordariomycetes</taxon>
        <taxon>Hypocreomycetidae</taxon>
        <taxon>Hypocreales</taxon>
        <taxon>Sarocladiaceae</taxon>
        <taxon>Sarocladium</taxon>
    </lineage>
</organism>
<dbReference type="GO" id="GO:0016020">
    <property type="term" value="C:membrane"/>
    <property type="evidence" value="ECO:0007669"/>
    <property type="project" value="UniProtKB-SubCell"/>
</dbReference>
<protein>
    <submittedName>
        <fullName evidence="8">Uncharacterized protein</fullName>
    </submittedName>
</protein>
<feature type="region of interest" description="Disordered" evidence="6">
    <location>
        <begin position="679"/>
        <end position="698"/>
    </location>
</feature>
<feature type="region of interest" description="Disordered" evidence="6">
    <location>
        <begin position="1"/>
        <end position="23"/>
    </location>
</feature>
<evidence type="ECO:0000256" key="7">
    <source>
        <dbReference type="SAM" id="Phobius"/>
    </source>
</evidence>
<dbReference type="Pfam" id="PF01544">
    <property type="entry name" value="CorA"/>
    <property type="match status" value="1"/>
</dbReference>
<keyword evidence="5" id="KW-0175">Coiled coil</keyword>
<dbReference type="InterPro" id="IPR050829">
    <property type="entry name" value="CorA_MIT"/>
</dbReference>
<dbReference type="GO" id="GO:0046873">
    <property type="term" value="F:metal ion transmembrane transporter activity"/>
    <property type="evidence" value="ECO:0007669"/>
    <property type="project" value="InterPro"/>
</dbReference>
<dbReference type="Gene3D" id="1.20.58.340">
    <property type="entry name" value="Magnesium transport protein CorA, transmembrane region"/>
    <property type="match status" value="1"/>
</dbReference>
<dbReference type="Proteomes" id="UP001175261">
    <property type="component" value="Unassembled WGS sequence"/>
</dbReference>
<evidence type="ECO:0000256" key="1">
    <source>
        <dbReference type="ARBA" id="ARBA00004141"/>
    </source>
</evidence>
<keyword evidence="9" id="KW-1185">Reference proteome</keyword>
<dbReference type="InterPro" id="IPR002523">
    <property type="entry name" value="MgTranspt_CorA/ZnTranspt_ZntB"/>
</dbReference>
<proteinExistence type="predicted"/>
<dbReference type="SUPFAM" id="SSF144083">
    <property type="entry name" value="Magnesium transport protein CorA, transmembrane region"/>
    <property type="match status" value="1"/>
</dbReference>
<dbReference type="InterPro" id="IPR045863">
    <property type="entry name" value="CorA_TM1_TM2"/>
</dbReference>
<comment type="caution">
    <text evidence="8">The sequence shown here is derived from an EMBL/GenBank/DDBJ whole genome shotgun (WGS) entry which is preliminary data.</text>
</comment>
<sequence length="908" mass="104985">MDNRQQRPGDGTPGQRISRLPPYNVEDLYPDPGTLTDAWARYMRERFGRRDIFYQRLNPAERELLRKELRRIRWFREHFKDYRIASTDRLPLVALLDDARSKWREIASKGAEDELEAVKKETEKNGDTVRRARDRQILLMVQHWLRHEYHERQEAVLPEGFMGDLDATSENSIPTEDDPQKPNYGYNGWLIVWDQEKGGVSSDHPLIHGKFPHQKISIQQLLYNKENTPLKRTSNKKQLRYFHLPANSMKWVEDAMSRYYGEDGVQFDSKLADTHTKSNAQRLLRNELWRGQQRGGHNLPPHSRQMGARCSVVPSAPWPSRSETRNSSVTGKDIVMFMPFLHWEVEKRLYRMAQFAEIAKRRREVQERIRRANTLRYRARMADVARLQQSKPLRPQTWYDNEEKRSSYWRPRHPLAKYFWHVAKLYQIIDEAADGRLVEDHLFDDSPLHMRRTLEQFYYWTAPDTTGRDKEQVVCRGTRAQNEDPDATTRLVMVDQLWLWILDENTVISCFPRRWGRNNPDPSAVHRGIRDRFKALDIDEIRSVYDLAGLVVDECSKVFFDRTKPLDQRPDVVDLFSSAISNTAERKTYAYEAFGRDISRISSDTLESAEQLLRKSLNIGVEWNILVEAQNIIEELQVMQEIFSQQITVLKDCHKALKTIHWNASPKVDYFGKEDPFPSINSGGGGGGGDDGSPLSPRAVMSSSETALALQDAAMDRMASLIADMEQRREELASMEKLQNKTRSQLRELLDMKQQQSNIIEAKAAIRRADESVLQGRSIVVFTVVTIFFLPLSFFASVFGMNAPEISQDGIMPLRKQLTLMFAISAAVIFVSLSLAFSTWTRTIITVPLSLLYASISDRLGWRYRTSAYNSTTLKKMQRERLKQLDTKAMARRLTEISSREGGGGGGG</sequence>
<keyword evidence="3 7" id="KW-1133">Transmembrane helix</keyword>
<gene>
    <name evidence="8" type="ORF">NLU13_2202</name>
</gene>
<dbReference type="EMBL" id="JAPDFR010000001">
    <property type="protein sequence ID" value="KAK0392707.1"/>
    <property type="molecule type" value="Genomic_DNA"/>
</dbReference>
<dbReference type="AlphaFoldDB" id="A0AA39GSE8"/>
<accession>A0AA39GSE8</accession>
<evidence type="ECO:0000256" key="2">
    <source>
        <dbReference type="ARBA" id="ARBA00022692"/>
    </source>
</evidence>
<dbReference type="PANTHER" id="PTHR47685">
    <property type="entry name" value="MAGNESIUM TRANSPORT PROTEIN CORA"/>
    <property type="match status" value="1"/>
</dbReference>
<feature type="transmembrane region" description="Helical" evidence="7">
    <location>
        <begin position="820"/>
        <end position="840"/>
    </location>
</feature>
<evidence type="ECO:0000313" key="8">
    <source>
        <dbReference type="EMBL" id="KAK0392707.1"/>
    </source>
</evidence>
<keyword evidence="2 7" id="KW-0812">Transmembrane</keyword>
<feature type="compositionally biased region" description="Gly residues" evidence="6">
    <location>
        <begin position="682"/>
        <end position="691"/>
    </location>
</feature>
<evidence type="ECO:0000256" key="6">
    <source>
        <dbReference type="SAM" id="MobiDB-lite"/>
    </source>
</evidence>
<keyword evidence="4 7" id="KW-0472">Membrane</keyword>
<comment type="subcellular location">
    <subcellularLocation>
        <location evidence="1">Membrane</location>
        <topology evidence="1">Multi-pass membrane protein</topology>
    </subcellularLocation>
</comment>
<evidence type="ECO:0000256" key="4">
    <source>
        <dbReference type="ARBA" id="ARBA00023136"/>
    </source>
</evidence>
<evidence type="ECO:0000256" key="3">
    <source>
        <dbReference type="ARBA" id="ARBA00022989"/>
    </source>
</evidence>
<feature type="coiled-coil region" evidence="5">
    <location>
        <begin position="715"/>
        <end position="772"/>
    </location>
</feature>
<evidence type="ECO:0000313" key="9">
    <source>
        <dbReference type="Proteomes" id="UP001175261"/>
    </source>
</evidence>
<evidence type="ECO:0000256" key="5">
    <source>
        <dbReference type="SAM" id="Coils"/>
    </source>
</evidence>
<reference evidence="8" key="1">
    <citation type="submission" date="2022-10" db="EMBL/GenBank/DDBJ databases">
        <title>Determination and structural analysis of whole genome sequence of Sarocladium strictum F4-1.</title>
        <authorList>
            <person name="Hu L."/>
            <person name="Jiang Y."/>
        </authorList>
    </citation>
    <scope>NUCLEOTIDE SEQUENCE</scope>
    <source>
        <strain evidence="8">F4-1</strain>
    </source>
</reference>
<dbReference type="PANTHER" id="PTHR47685:SF1">
    <property type="entry name" value="MAGNESIUM TRANSPORT PROTEIN CORA"/>
    <property type="match status" value="1"/>
</dbReference>
<feature type="transmembrane region" description="Helical" evidence="7">
    <location>
        <begin position="779"/>
        <end position="799"/>
    </location>
</feature>